<dbReference type="RefSeq" id="WP_021243847.1">
    <property type="nucleotide sequence ID" value="NZ_JACIIY010000001.1"/>
</dbReference>
<protein>
    <submittedName>
        <fullName evidence="1">Uncharacterized protein</fullName>
    </submittedName>
</protein>
<accession>A0A562KQY6</accession>
<comment type="caution">
    <text evidence="1">The sequence shown here is derived from an EMBL/GenBank/DDBJ whole genome shotgun (WGS) entry which is preliminary data.</text>
</comment>
<evidence type="ECO:0000313" key="2">
    <source>
        <dbReference type="Proteomes" id="UP000316624"/>
    </source>
</evidence>
<organism evidence="1 2">
    <name type="scientific">Sphingobium wenxiniae (strain DSM 21828 / CGMCC 1.7748 / JZ-1)</name>
    <dbReference type="NCBI Taxonomy" id="595605"/>
    <lineage>
        <taxon>Bacteria</taxon>
        <taxon>Pseudomonadati</taxon>
        <taxon>Pseudomonadota</taxon>
        <taxon>Alphaproteobacteria</taxon>
        <taxon>Sphingomonadales</taxon>
        <taxon>Sphingomonadaceae</taxon>
        <taxon>Sphingobium</taxon>
    </lineage>
</organism>
<gene>
    <name evidence="1" type="ORF">IQ35_00412</name>
</gene>
<dbReference type="InterPro" id="IPR054248">
    <property type="entry name" value="DUF6975"/>
</dbReference>
<evidence type="ECO:0000313" key="1">
    <source>
        <dbReference type="EMBL" id="TWH97812.1"/>
    </source>
</evidence>
<dbReference type="AlphaFoldDB" id="A0A562KQY6"/>
<reference evidence="1 2" key="1">
    <citation type="journal article" date="2015" name="Stand. Genomic Sci.">
        <title>Genomic Encyclopedia of Bacterial and Archaeal Type Strains, Phase III: the genomes of soil and plant-associated and newly described type strains.</title>
        <authorList>
            <person name="Whitman W.B."/>
            <person name="Woyke T."/>
            <person name="Klenk H.P."/>
            <person name="Zhou Y."/>
            <person name="Lilburn T.G."/>
            <person name="Beck B.J."/>
            <person name="De Vos P."/>
            <person name="Vandamme P."/>
            <person name="Eisen J.A."/>
            <person name="Garrity G."/>
            <person name="Hugenholtz P."/>
            <person name="Kyrpides N.C."/>
        </authorList>
    </citation>
    <scope>NUCLEOTIDE SEQUENCE [LARGE SCALE GENOMIC DNA]</scope>
    <source>
        <strain evidence="1 2">CGMCC 1.7748</strain>
    </source>
</reference>
<sequence>MNDAAQRYRPGDIAQVLDSLIAADGTGAHHYAHRAAGDHGLRDALPSLSDLADAAYYLCLLHGRHPGVIDHAATRSADNAARQWLIATADGFARERAYLTQVTVAVGPAPSTAGQADCETTVSQQRHALDMLAQSDRRGCAMGAALALALDWRAVRRVLDKAAIRAGLEPALSTLPDRRATLDVARAIGGDDAIDRALQFGARQLLTQHRGLWDLMAARAEIRARS</sequence>
<name>A0A562KQY6_SPHWJ</name>
<dbReference type="EMBL" id="VLKK01000001">
    <property type="protein sequence ID" value="TWH97812.1"/>
    <property type="molecule type" value="Genomic_DNA"/>
</dbReference>
<proteinExistence type="predicted"/>
<dbReference type="Proteomes" id="UP000316624">
    <property type="component" value="Unassembled WGS sequence"/>
</dbReference>
<dbReference type="Pfam" id="PF22391">
    <property type="entry name" value="DUF6975"/>
    <property type="match status" value="1"/>
</dbReference>
<keyword evidence="2" id="KW-1185">Reference proteome</keyword>